<dbReference type="Gene3D" id="1.10.287.130">
    <property type="match status" value="1"/>
</dbReference>
<dbReference type="PROSITE" id="PS50109">
    <property type="entry name" value="HIS_KIN"/>
    <property type="match status" value="1"/>
</dbReference>
<dbReference type="GO" id="GO:0004721">
    <property type="term" value="F:phosphoprotein phosphatase activity"/>
    <property type="evidence" value="ECO:0007669"/>
    <property type="project" value="TreeGrafter"/>
</dbReference>
<dbReference type="Pfam" id="PF00512">
    <property type="entry name" value="HisKA"/>
    <property type="match status" value="1"/>
</dbReference>
<feature type="transmembrane region" description="Helical" evidence="9">
    <location>
        <begin position="181"/>
        <end position="204"/>
    </location>
</feature>
<dbReference type="PROSITE" id="PS50885">
    <property type="entry name" value="HAMP"/>
    <property type="match status" value="1"/>
</dbReference>
<dbReference type="SUPFAM" id="SSF55874">
    <property type="entry name" value="ATPase domain of HSP90 chaperone/DNA topoisomerase II/histidine kinase"/>
    <property type="match status" value="1"/>
</dbReference>
<evidence type="ECO:0000256" key="2">
    <source>
        <dbReference type="ARBA" id="ARBA00004370"/>
    </source>
</evidence>
<dbReference type="InterPro" id="IPR050351">
    <property type="entry name" value="BphY/WalK/GraS-like"/>
</dbReference>
<dbReference type="InterPro" id="IPR036890">
    <property type="entry name" value="HATPase_C_sf"/>
</dbReference>
<evidence type="ECO:0000313" key="12">
    <source>
        <dbReference type="EMBL" id="SMC86894.1"/>
    </source>
</evidence>
<dbReference type="PANTHER" id="PTHR45453">
    <property type="entry name" value="PHOSPHATE REGULON SENSOR PROTEIN PHOR"/>
    <property type="match status" value="1"/>
</dbReference>
<dbReference type="CDD" id="cd00075">
    <property type="entry name" value="HATPase"/>
    <property type="match status" value="1"/>
</dbReference>
<gene>
    <name evidence="12" type="ORF">SAMN02745168_0141</name>
</gene>
<dbReference type="SUPFAM" id="SSF158472">
    <property type="entry name" value="HAMP domain-like"/>
    <property type="match status" value="1"/>
</dbReference>
<organism evidence="12 13">
    <name type="scientific">Papillibacter cinnamivorans DSM 12816</name>
    <dbReference type="NCBI Taxonomy" id="1122930"/>
    <lineage>
        <taxon>Bacteria</taxon>
        <taxon>Bacillati</taxon>
        <taxon>Bacillota</taxon>
        <taxon>Clostridia</taxon>
        <taxon>Eubacteriales</taxon>
        <taxon>Oscillospiraceae</taxon>
        <taxon>Papillibacter</taxon>
    </lineage>
</organism>
<dbReference type="InterPro" id="IPR003660">
    <property type="entry name" value="HAMP_dom"/>
</dbReference>
<evidence type="ECO:0000256" key="7">
    <source>
        <dbReference type="ARBA" id="ARBA00023012"/>
    </source>
</evidence>
<evidence type="ECO:0000256" key="6">
    <source>
        <dbReference type="ARBA" id="ARBA00022777"/>
    </source>
</evidence>
<evidence type="ECO:0000259" key="10">
    <source>
        <dbReference type="PROSITE" id="PS50109"/>
    </source>
</evidence>
<keyword evidence="4" id="KW-0597">Phosphoprotein</keyword>
<dbReference type="InterPro" id="IPR003661">
    <property type="entry name" value="HisK_dim/P_dom"/>
</dbReference>
<dbReference type="InterPro" id="IPR003594">
    <property type="entry name" value="HATPase_dom"/>
</dbReference>
<keyword evidence="13" id="KW-1185">Reference proteome</keyword>
<dbReference type="Proteomes" id="UP000192790">
    <property type="component" value="Unassembled WGS sequence"/>
</dbReference>
<dbReference type="GO" id="GO:0000155">
    <property type="term" value="F:phosphorelay sensor kinase activity"/>
    <property type="evidence" value="ECO:0007669"/>
    <property type="project" value="InterPro"/>
</dbReference>
<dbReference type="Pfam" id="PF02518">
    <property type="entry name" value="HATPase_c"/>
    <property type="match status" value="1"/>
</dbReference>
<keyword evidence="9" id="KW-1133">Transmembrane helix</keyword>
<feature type="transmembrane region" description="Helical" evidence="9">
    <location>
        <begin position="12"/>
        <end position="32"/>
    </location>
</feature>
<comment type="subcellular location">
    <subcellularLocation>
        <location evidence="2">Membrane</location>
    </subcellularLocation>
</comment>
<dbReference type="SMART" id="SM00388">
    <property type="entry name" value="HisKA"/>
    <property type="match status" value="1"/>
</dbReference>
<keyword evidence="8" id="KW-0175">Coiled coil</keyword>
<evidence type="ECO:0000256" key="9">
    <source>
        <dbReference type="SAM" id="Phobius"/>
    </source>
</evidence>
<dbReference type="Gene3D" id="3.30.565.10">
    <property type="entry name" value="Histidine kinase-like ATPase, C-terminal domain"/>
    <property type="match status" value="1"/>
</dbReference>
<dbReference type="SMART" id="SM00387">
    <property type="entry name" value="HATPase_c"/>
    <property type="match status" value="1"/>
</dbReference>
<dbReference type="EMBL" id="FWXW01000011">
    <property type="protein sequence ID" value="SMC86894.1"/>
    <property type="molecule type" value="Genomic_DNA"/>
</dbReference>
<comment type="catalytic activity">
    <reaction evidence="1">
        <text>ATP + protein L-histidine = ADP + protein N-phospho-L-histidine.</text>
        <dbReference type="EC" id="2.7.13.3"/>
    </reaction>
</comment>
<reference evidence="12 13" key="1">
    <citation type="submission" date="2017-04" db="EMBL/GenBank/DDBJ databases">
        <authorList>
            <person name="Afonso C.L."/>
            <person name="Miller P.J."/>
            <person name="Scott M.A."/>
            <person name="Spackman E."/>
            <person name="Goraichik I."/>
            <person name="Dimitrov K.M."/>
            <person name="Suarez D.L."/>
            <person name="Swayne D.E."/>
        </authorList>
    </citation>
    <scope>NUCLEOTIDE SEQUENCE [LARGE SCALE GENOMIC DNA]</scope>
    <source>
        <strain evidence="12 13">DSM 12816</strain>
    </source>
</reference>
<dbReference type="PRINTS" id="PR00344">
    <property type="entry name" value="BCTRLSENSOR"/>
</dbReference>
<dbReference type="GO" id="GO:0005886">
    <property type="term" value="C:plasma membrane"/>
    <property type="evidence" value="ECO:0007669"/>
    <property type="project" value="TreeGrafter"/>
</dbReference>
<keyword evidence="6 12" id="KW-0418">Kinase</keyword>
<sequence>MKSRITRKLTLYFTAALLLFAVAVGVVFIALFRTQTIDSYKSDLEKRAVSIAGALSEYMGADNSGGRGMAGSGAGGLGAYLRLIDDIAMTDVWIVDEDLNLITNTQMSGKTYNYADLPEDADQVVQEVFRGNTTFSEGFSGLLDAPTLTVGTPIEVEGQIVGAVLLHSPVEGMDRAVTQGIGILAVSTAAALALSVILSVLLALTFTKPLEKMETSAQLLAQGDYTAKTGVRQKDEIGRLAEAIDSLSEKLEDARREGEKLDKLRRDFVANISHELKTPVTVLRGSLEALCDQVVTEPEQVKEYYRQMLRESLSLQRLVNDLLDLSKLQNADFKMELRELNLCDILNDAVRSARHLAKEKRVEILQDYDVPSFLFSGDYGRLRQMFLIVLDNAVKFSPDGGEILVLLKDGTVSVSDKGTGISEEDLPYIFERFYKTKSEENKNGSGLGLAIARQIADRHGIQLSVSSRAGEGTTFRFQFQRT</sequence>
<keyword evidence="5" id="KW-0808">Transferase</keyword>
<dbReference type="SMART" id="SM00304">
    <property type="entry name" value="HAMP"/>
    <property type="match status" value="1"/>
</dbReference>
<keyword evidence="9" id="KW-0812">Transmembrane</keyword>
<proteinExistence type="predicted"/>
<evidence type="ECO:0000256" key="1">
    <source>
        <dbReference type="ARBA" id="ARBA00000085"/>
    </source>
</evidence>
<dbReference type="GO" id="GO:0016036">
    <property type="term" value="P:cellular response to phosphate starvation"/>
    <property type="evidence" value="ECO:0007669"/>
    <property type="project" value="TreeGrafter"/>
</dbReference>
<feature type="coiled-coil region" evidence="8">
    <location>
        <begin position="237"/>
        <end position="267"/>
    </location>
</feature>
<feature type="domain" description="HAMP" evidence="11">
    <location>
        <begin position="204"/>
        <end position="256"/>
    </location>
</feature>
<evidence type="ECO:0000256" key="4">
    <source>
        <dbReference type="ARBA" id="ARBA00022553"/>
    </source>
</evidence>
<dbReference type="RefSeq" id="WP_084235559.1">
    <property type="nucleotide sequence ID" value="NZ_FWXW01000011.1"/>
</dbReference>
<keyword evidence="7" id="KW-0902">Two-component regulatory system</keyword>
<dbReference type="FunFam" id="1.10.287.130:FF:000001">
    <property type="entry name" value="Two-component sensor histidine kinase"/>
    <property type="match status" value="1"/>
</dbReference>
<name>A0A1W2CPK1_9FIRM</name>
<evidence type="ECO:0000259" key="11">
    <source>
        <dbReference type="PROSITE" id="PS50885"/>
    </source>
</evidence>
<feature type="domain" description="Histidine kinase" evidence="10">
    <location>
        <begin position="271"/>
        <end position="482"/>
    </location>
</feature>
<dbReference type="InterPro" id="IPR036097">
    <property type="entry name" value="HisK_dim/P_sf"/>
</dbReference>
<dbReference type="InterPro" id="IPR004358">
    <property type="entry name" value="Sig_transdc_His_kin-like_C"/>
</dbReference>
<evidence type="ECO:0000256" key="5">
    <source>
        <dbReference type="ARBA" id="ARBA00022679"/>
    </source>
</evidence>
<accession>A0A1W2CPK1</accession>
<evidence type="ECO:0000313" key="13">
    <source>
        <dbReference type="Proteomes" id="UP000192790"/>
    </source>
</evidence>
<dbReference type="InterPro" id="IPR005467">
    <property type="entry name" value="His_kinase_dom"/>
</dbReference>
<dbReference type="PANTHER" id="PTHR45453:SF1">
    <property type="entry name" value="PHOSPHATE REGULON SENSOR PROTEIN PHOR"/>
    <property type="match status" value="1"/>
</dbReference>
<dbReference type="CDD" id="cd00082">
    <property type="entry name" value="HisKA"/>
    <property type="match status" value="1"/>
</dbReference>
<dbReference type="AlphaFoldDB" id="A0A1W2CPK1"/>
<dbReference type="Pfam" id="PF00672">
    <property type="entry name" value="HAMP"/>
    <property type="match status" value="1"/>
</dbReference>
<dbReference type="STRING" id="1122930.SAMN02745168_0141"/>
<evidence type="ECO:0000256" key="8">
    <source>
        <dbReference type="SAM" id="Coils"/>
    </source>
</evidence>
<dbReference type="Gene3D" id="6.10.340.10">
    <property type="match status" value="1"/>
</dbReference>
<evidence type="ECO:0000256" key="3">
    <source>
        <dbReference type="ARBA" id="ARBA00012438"/>
    </source>
</evidence>
<keyword evidence="9" id="KW-0472">Membrane</keyword>
<dbReference type="CDD" id="cd06225">
    <property type="entry name" value="HAMP"/>
    <property type="match status" value="1"/>
</dbReference>
<protein>
    <recommendedName>
        <fullName evidence="3">histidine kinase</fullName>
        <ecNumber evidence="3">2.7.13.3</ecNumber>
    </recommendedName>
</protein>
<dbReference type="SUPFAM" id="SSF47384">
    <property type="entry name" value="Homodimeric domain of signal transducing histidine kinase"/>
    <property type="match status" value="1"/>
</dbReference>
<dbReference type="EC" id="2.7.13.3" evidence="3"/>
<dbReference type="OrthoDB" id="9813151at2"/>